<sequence>MRPGTPGELRTSHAGSPGVHARGPHPAPVAVGPGRHAPAPDERDSPPGTGWHAAPGTEIQPEQLVQQMTTIRILDLETESHEHKGRKASPFDPRNYIVMAGWRDDVDGKVGQKVEHRFRSRAEAEDPNNRWFNLDGVDVIVAHNAMFESNWFFTRYRDEYLAFLRRGGRVWCTQQAEYLLSHQTWLYPALDELAPKYGGTHKVDGIKMLWDQGVLTSEMDQDLLSEYLSGPCGDIENTALVFYGQLMKLQARGMWAGYLERCEALIGFSAMECAGLKVDLEVAKVNHAKQLEEVAGIEAELKKLMPDFPEYFEFKYTSLYHMSAWLYGGEVRYKGRVPYEDGRMEKADFVRFGTAKRGTPIESTSVRVPIHEVTDQGEWHWPTITELATKHGPVITFSAGKNKGSVKVFREDTDIPATKWDDDQRFRFPGLINLTNLPEVVREKFLGKRPEFQCALTLADGSPVFSTSGDALKALEKQGFEAAKLLMRLAELHKDNSSFYITHTYNKDGTIKDTKGMLQYVDDDGIIHHSLNTTATATTRLSSSRPNLQQLPSKDEDDPEAGSRVKEMFVSRFGADGMIGETDYTALEVVMLAALSKDRNLLAKLMAGTDMHLYRLAGKHNNWNGFDYDQLVAIKKDPNHPWHGRMMQARKNIKPKAFSAQYGASAAGIAFNTGCTVEEAQEFLDNEAALFPESIAFRQIVRDSAEATSLVMYKAEDQMPAGAFSEMGPDGNWRQYRRGFWQAPGGTCYSFRQQERWDKEQRKTVMDFKDTQIANYWNQGEAGFMMTVSVGRIFRWMLHRPGFMVTEFLINNVHDAVYTDCHKDTAAEVNKGVRDIMADAARYMSERLGYDIADVPFPAVAEMGPNMFNMEVIQ</sequence>
<name>A0A0A1IUW8_9CAUD</name>
<dbReference type="PANTHER" id="PTHR10133:SF27">
    <property type="entry name" value="DNA POLYMERASE NU"/>
    <property type="match status" value="1"/>
</dbReference>
<keyword evidence="5" id="KW-0378">Hydrolase</keyword>
<dbReference type="Gene3D" id="3.30.70.370">
    <property type="match status" value="1"/>
</dbReference>
<dbReference type="SUPFAM" id="SSF56672">
    <property type="entry name" value="DNA/RNA polymerases"/>
    <property type="match status" value="1"/>
</dbReference>
<keyword evidence="6" id="KW-1185">Reference proteome</keyword>
<dbReference type="GO" id="GO:0004527">
    <property type="term" value="F:exonuclease activity"/>
    <property type="evidence" value="ECO:0007669"/>
    <property type="project" value="UniProtKB-KW"/>
</dbReference>
<evidence type="ECO:0000256" key="2">
    <source>
        <dbReference type="ARBA" id="ARBA00023109"/>
    </source>
</evidence>
<dbReference type="RefSeq" id="YP_009801277.1">
    <property type="nucleotide sequence ID" value="NC_047967.1"/>
</dbReference>
<feature type="domain" description="DNA-directed DNA polymerase family A palm" evidence="4">
    <location>
        <begin position="562"/>
        <end position="825"/>
    </location>
</feature>
<dbReference type="SMART" id="SM00482">
    <property type="entry name" value="POLAc"/>
    <property type="match status" value="1"/>
</dbReference>
<dbReference type="GeneID" id="54991789"/>
<evidence type="ECO:0000313" key="5">
    <source>
        <dbReference type="EMBL" id="CEF89898.1"/>
    </source>
</evidence>
<evidence type="ECO:0000256" key="3">
    <source>
        <dbReference type="SAM" id="MobiDB-lite"/>
    </source>
</evidence>
<gene>
    <name evidence="5" type="primary">ORF19</name>
</gene>
<dbReference type="EMBL" id="LN610580">
    <property type="protein sequence ID" value="CEF89898.1"/>
    <property type="molecule type" value="Genomic_DNA"/>
</dbReference>
<evidence type="ECO:0000259" key="4">
    <source>
        <dbReference type="SMART" id="SM00482"/>
    </source>
</evidence>
<dbReference type="InterPro" id="IPR043502">
    <property type="entry name" value="DNA/RNA_pol_sf"/>
</dbReference>
<keyword evidence="5" id="KW-0269">Exonuclease</keyword>
<evidence type="ECO:0000313" key="6">
    <source>
        <dbReference type="Proteomes" id="UP000030219"/>
    </source>
</evidence>
<dbReference type="InterPro" id="IPR002298">
    <property type="entry name" value="DNA_polymerase_A"/>
</dbReference>
<dbReference type="Proteomes" id="UP000030219">
    <property type="component" value="Segment"/>
</dbReference>
<dbReference type="InterPro" id="IPR001098">
    <property type="entry name" value="DNA-dir_DNA_pol_A_palm_dom"/>
</dbReference>
<evidence type="ECO:0000256" key="1">
    <source>
        <dbReference type="ARBA" id="ARBA00022705"/>
    </source>
</evidence>
<accession>A0A0A1IUW8</accession>
<feature type="compositionally biased region" description="Polar residues" evidence="3">
    <location>
        <begin position="540"/>
        <end position="552"/>
    </location>
</feature>
<protein>
    <submittedName>
        <fullName evidence="5">Putative exonuclease</fullName>
    </submittedName>
</protein>
<reference evidence="5 6" key="1">
    <citation type="journal article" date="2015" name="PLoS ONE">
        <title>Investigation of a Large Collection of Pseudomonas aeruginosa Bacteriophages Collected from a Single Environmental Source in Abidjan, Cote d'Ivoire.</title>
        <authorList>
            <person name="Essoh C."/>
            <person name="Latino L."/>
            <person name="Midoux C."/>
            <person name="Blouin Y."/>
            <person name="Loukou G."/>
            <person name="Nguetta S.P."/>
            <person name="Lathro S."/>
            <person name="Cablanmian A."/>
            <person name="Kouassi A.K."/>
            <person name="Vergnaud G."/>
            <person name="Pourcel C."/>
        </authorList>
    </citation>
    <scope>NUCLEOTIDE SEQUENCE [LARGE SCALE GENOMIC DNA]</scope>
    <source>
        <strain evidence="5">PAO1_1-15pyo</strain>
    </source>
</reference>
<keyword evidence="2" id="KW-1194">Viral DNA replication</keyword>
<keyword evidence="5" id="KW-0540">Nuclease</keyword>
<dbReference type="GO" id="GO:0006302">
    <property type="term" value="P:double-strand break repair"/>
    <property type="evidence" value="ECO:0007669"/>
    <property type="project" value="TreeGrafter"/>
</dbReference>
<dbReference type="GO" id="GO:0006261">
    <property type="term" value="P:DNA-templated DNA replication"/>
    <property type="evidence" value="ECO:0007669"/>
    <property type="project" value="InterPro"/>
</dbReference>
<dbReference type="GO" id="GO:0039693">
    <property type="term" value="P:viral DNA genome replication"/>
    <property type="evidence" value="ECO:0007669"/>
    <property type="project" value="UniProtKB-KW"/>
</dbReference>
<feature type="region of interest" description="Disordered" evidence="3">
    <location>
        <begin position="538"/>
        <end position="563"/>
    </location>
</feature>
<dbReference type="PANTHER" id="PTHR10133">
    <property type="entry name" value="DNA POLYMERASE I"/>
    <property type="match status" value="1"/>
</dbReference>
<dbReference type="Gene3D" id="1.10.150.20">
    <property type="entry name" value="5' to 3' exonuclease, C-terminal subdomain"/>
    <property type="match status" value="1"/>
</dbReference>
<dbReference type="GO" id="GO:0003677">
    <property type="term" value="F:DNA binding"/>
    <property type="evidence" value="ECO:0007669"/>
    <property type="project" value="InterPro"/>
</dbReference>
<keyword evidence="1" id="KW-0235">DNA replication</keyword>
<dbReference type="PRINTS" id="PR00868">
    <property type="entry name" value="DNAPOLI"/>
</dbReference>
<dbReference type="GO" id="GO:0003887">
    <property type="term" value="F:DNA-directed DNA polymerase activity"/>
    <property type="evidence" value="ECO:0007669"/>
    <property type="project" value="InterPro"/>
</dbReference>
<proteinExistence type="predicted"/>
<dbReference type="KEGG" id="vg:54991789"/>
<dbReference type="Pfam" id="PF00476">
    <property type="entry name" value="DNA_pol_A"/>
    <property type="match status" value="1"/>
</dbReference>
<organism evidence="5 6">
    <name type="scientific">Pseudomonas phage vB_PaeP_PAO1_1-15pyo</name>
    <dbReference type="NCBI Taxonomy" id="1548908"/>
    <lineage>
        <taxon>Viruses</taxon>
        <taxon>Duplodnaviria</taxon>
        <taxon>Heunggongvirae</taxon>
        <taxon>Uroviricota</taxon>
        <taxon>Caudoviricetes</taxon>
        <taxon>Autographivirales</taxon>
        <taxon>Autoscriptoviridae</taxon>
        <taxon>Krylovirinae</taxon>
        <taxon>Phikmvvirus</taxon>
        <taxon>Phikmvvirus 15pyo</taxon>
    </lineage>
</organism>
<feature type="region of interest" description="Disordered" evidence="3">
    <location>
        <begin position="1"/>
        <end position="62"/>
    </location>
</feature>